<dbReference type="AlphaFoldDB" id="Q022T9"/>
<dbReference type="OrthoDB" id="9810250at2"/>
<dbReference type="InterPro" id="IPR050624">
    <property type="entry name" value="HTH-type_Tx_Regulator"/>
</dbReference>
<keyword evidence="3" id="KW-1133">Transmembrane helix</keyword>
<evidence type="ECO:0000313" key="5">
    <source>
        <dbReference type="EMBL" id="ABJ84011.1"/>
    </source>
</evidence>
<dbReference type="PANTHER" id="PTHR43479:SF7">
    <property type="entry name" value="TETR-FAMILY TRANSCRIPTIONAL REGULATOR"/>
    <property type="match status" value="1"/>
</dbReference>
<name>Q022T9_SOLUE</name>
<evidence type="ECO:0000256" key="3">
    <source>
        <dbReference type="SAM" id="Phobius"/>
    </source>
</evidence>
<keyword evidence="1 2" id="KW-0238">DNA-binding</keyword>
<dbReference type="SUPFAM" id="SSF46689">
    <property type="entry name" value="Homeodomain-like"/>
    <property type="match status" value="1"/>
</dbReference>
<sequence length="195" mass="22121">MKRQDRRIQRTRQLLEAALLALIKEKEFDAVSVQEIIDRANVGRATFYAHYDNKEDLLESGFEGLLAALRERQREARSRGSEPDEQLLGFSRHLLAHADEHREIFPAMVSRRGGALIQHLLRDLLVKVVREDVREVVRVKGGAKSVPEDAVVQFIAGGLFGLMMWWLGGKRRLSVEEVDNLFRRLAVPALKAAAS</sequence>
<reference evidence="5" key="1">
    <citation type="submission" date="2006-10" db="EMBL/GenBank/DDBJ databases">
        <title>Complete sequence of Solibacter usitatus Ellin6076.</title>
        <authorList>
            <consortium name="US DOE Joint Genome Institute"/>
            <person name="Copeland A."/>
            <person name="Lucas S."/>
            <person name="Lapidus A."/>
            <person name="Barry K."/>
            <person name="Detter J.C."/>
            <person name="Glavina del Rio T."/>
            <person name="Hammon N."/>
            <person name="Israni S."/>
            <person name="Dalin E."/>
            <person name="Tice H."/>
            <person name="Pitluck S."/>
            <person name="Thompson L.S."/>
            <person name="Brettin T."/>
            <person name="Bruce D."/>
            <person name="Han C."/>
            <person name="Tapia R."/>
            <person name="Gilna P."/>
            <person name="Schmutz J."/>
            <person name="Larimer F."/>
            <person name="Land M."/>
            <person name="Hauser L."/>
            <person name="Kyrpides N."/>
            <person name="Mikhailova N."/>
            <person name="Janssen P.H."/>
            <person name="Kuske C.R."/>
            <person name="Richardson P."/>
        </authorList>
    </citation>
    <scope>NUCLEOTIDE SEQUENCE</scope>
    <source>
        <strain evidence="5">Ellin6076</strain>
    </source>
</reference>
<dbReference type="InParanoid" id="Q022T9"/>
<evidence type="ECO:0000256" key="2">
    <source>
        <dbReference type="PROSITE-ProRule" id="PRU00335"/>
    </source>
</evidence>
<dbReference type="GO" id="GO:0003677">
    <property type="term" value="F:DNA binding"/>
    <property type="evidence" value="ECO:0007669"/>
    <property type="project" value="UniProtKB-UniRule"/>
</dbReference>
<accession>Q022T9</accession>
<feature type="domain" description="HTH tetR-type" evidence="4">
    <location>
        <begin position="9"/>
        <end position="69"/>
    </location>
</feature>
<evidence type="ECO:0000259" key="4">
    <source>
        <dbReference type="PROSITE" id="PS50977"/>
    </source>
</evidence>
<feature type="DNA-binding region" description="H-T-H motif" evidence="2">
    <location>
        <begin position="32"/>
        <end position="51"/>
    </location>
</feature>
<dbReference type="Pfam" id="PF14278">
    <property type="entry name" value="TetR_C_8"/>
    <property type="match status" value="1"/>
</dbReference>
<keyword evidence="3" id="KW-0812">Transmembrane</keyword>
<dbReference type="InterPro" id="IPR039532">
    <property type="entry name" value="TetR_C_Firmicutes"/>
</dbReference>
<dbReference type="EMBL" id="CP000473">
    <property type="protein sequence ID" value="ABJ84011.1"/>
    <property type="molecule type" value="Genomic_DNA"/>
</dbReference>
<dbReference type="KEGG" id="sus:Acid_3032"/>
<protein>
    <submittedName>
        <fullName evidence="5">Transcriptional regulator, TetR family</fullName>
    </submittedName>
</protein>
<dbReference type="PROSITE" id="PS50977">
    <property type="entry name" value="HTH_TETR_2"/>
    <property type="match status" value="1"/>
</dbReference>
<gene>
    <name evidence="5" type="ordered locus">Acid_3032</name>
</gene>
<dbReference type="InterPro" id="IPR001647">
    <property type="entry name" value="HTH_TetR"/>
</dbReference>
<dbReference type="InterPro" id="IPR009057">
    <property type="entry name" value="Homeodomain-like_sf"/>
</dbReference>
<proteinExistence type="predicted"/>
<dbReference type="HOGENOM" id="CLU_087539_3_1_0"/>
<keyword evidence="3" id="KW-0472">Membrane</keyword>
<dbReference type="Gene3D" id="1.10.357.10">
    <property type="entry name" value="Tetracycline Repressor, domain 2"/>
    <property type="match status" value="1"/>
</dbReference>
<evidence type="ECO:0000256" key="1">
    <source>
        <dbReference type="ARBA" id="ARBA00023125"/>
    </source>
</evidence>
<dbReference type="PANTHER" id="PTHR43479">
    <property type="entry name" value="ACREF/ENVCD OPERON REPRESSOR-RELATED"/>
    <property type="match status" value="1"/>
</dbReference>
<feature type="transmembrane region" description="Helical" evidence="3">
    <location>
        <begin position="150"/>
        <end position="168"/>
    </location>
</feature>
<dbReference type="Pfam" id="PF00440">
    <property type="entry name" value="TetR_N"/>
    <property type="match status" value="1"/>
</dbReference>
<organism evidence="5">
    <name type="scientific">Solibacter usitatus (strain Ellin6076)</name>
    <dbReference type="NCBI Taxonomy" id="234267"/>
    <lineage>
        <taxon>Bacteria</taxon>
        <taxon>Pseudomonadati</taxon>
        <taxon>Acidobacteriota</taxon>
        <taxon>Terriglobia</taxon>
        <taxon>Bryobacterales</taxon>
        <taxon>Solibacteraceae</taxon>
        <taxon>Candidatus Solibacter</taxon>
    </lineage>
</organism>
<dbReference type="eggNOG" id="COG1309">
    <property type="taxonomic scope" value="Bacteria"/>
</dbReference>
<dbReference type="STRING" id="234267.Acid_3032"/>